<dbReference type="PRINTS" id="PR00081">
    <property type="entry name" value="GDHRDH"/>
</dbReference>
<dbReference type="InterPro" id="IPR036291">
    <property type="entry name" value="NAD(P)-bd_dom_sf"/>
</dbReference>
<sequence>MKILLIGVSGTIGKAVTKRLANNDEIIAAGYSNADVIVDLGSAESIKKMFEQVGQVDAVISTAGVANFGSFDQLSDDEYQLALNNKLMGQVNLVRLGRAYISNGGSITLTSGVLSREPMIGSTAVSMVNGALESFVKAAALEIDSFRLNVVSPIFVKETMAMMGMDTEGGLSADDTAKAYVAAVTGSMHGATLDAPDHVN</sequence>
<comment type="caution">
    <text evidence="3">The sequence shown here is derived from an EMBL/GenBank/DDBJ whole genome shotgun (WGS) entry which is preliminary data.</text>
</comment>
<dbReference type="Gene3D" id="3.40.50.720">
    <property type="entry name" value="NAD(P)-binding Rossmann-like Domain"/>
    <property type="match status" value="1"/>
</dbReference>
<evidence type="ECO:0000313" key="3">
    <source>
        <dbReference type="EMBL" id="PYE38722.1"/>
    </source>
</evidence>
<dbReference type="InterPro" id="IPR002347">
    <property type="entry name" value="SDR_fam"/>
</dbReference>
<dbReference type="EMBL" id="QJSU01000006">
    <property type="protein sequence ID" value="PYE38722.1"/>
    <property type="molecule type" value="Genomic_DNA"/>
</dbReference>
<name>A0A2V4UY52_9GAMM</name>
<protein>
    <submittedName>
        <fullName evidence="3">NAD(P)-dependent dehydrogenase (Short-subunit alcohol dehydrogenase family)</fullName>
    </submittedName>
</protein>
<accession>A0A2V4UY52</accession>
<proteinExistence type="inferred from homology"/>
<dbReference type="NCBIfam" id="NF005754">
    <property type="entry name" value="PRK07578.1"/>
    <property type="match status" value="1"/>
</dbReference>
<dbReference type="CDD" id="cd11731">
    <property type="entry name" value="Lin1944_like_SDR_c"/>
    <property type="match status" value="1"/>
</dbReference>
<dbReference type="SUPFAM" id="SSF51735">
    <property type="entry name" value="NAD(P)-binding Rossmann-fold domains"/>
    <property type="match status" value="1"/>
</dbReference>
<dbReference type="InterPro" id="IPR051122">
    <property type="entry name" value="SDR_DHRS6-like"/>
</dbReference>
<dbReference type="OrthoDB" id="9806837at2"/>
<dbReference type="Proteomes" id="UP000247746">
    <property type="component" value="Unassembled WGS sequence"/>
</dbReference>
<reference evidence="3 4" key="1">
    <citation type="submission" date="2018-06" db="EMBL/GenBank/DDBJ databases">
        <title>Genomic Encyclopedia of Type Strains, Phase III (KMG-III): the genomes of soil and plant-associated and newly described type strains.</title>
        <authorList>
            <person name="Whitman W."/>
        </authorList>
    </citation>
    <scope>NUCLEOTIDE SEQUENCE [LARGE SCALE GENOMIC DNA]</scope>
    <source>
        <strain evidence="3 4">CECT 5889</strain>
    </source>
</reference>
<comment type="similarity">
    <text evidence="1">Belongs to the short-chain dehydrogenases/reductases (SDR) family.</text>
</comment>
<evidence type="ECO:0000256" key="2">
    <source>
        <dbReference type="ARBA" id="ARBA00023002"/>
    </source>
</evidence>
<dbReference type="AlphaFoldDB" id="A0A2V4UY52"/>
<evidence type="ECO:0000256" key="1">
    <source>
        <dbReference type="ARBA" id="ARBA00006484"/>
    </source>
</evidence>
<gene>
    <name evidence="3" type="ORF">DFP82_106127</name>
</gene>
<dbReference type="PANTHER" id="PTHR43477">
    <property type="entry name" value="DIHYDROANTICAPSIN 7-DEHYDROGENASE"/>
    <property type="match status" value="1"/>
</dbReference>
<dbReference type="RefSeq" id="WP_110923465.1">
    <property type="nucleotide sequence ID" value="NZ_QJSU01000006.1"/>
</dbReference>
<organism evidence="3 4">
    <name type="scientific">Psychrobacter fozii</name>
    <dbReference type="NCBI Taxonomy" id="198480"/>
    <lineage>
        <taxon>Bacteria</taxon>
        <taxon>Pseudomonadati</taxon>
        <taxon>Pseudomonadota</taxon>
        <taxon>Gammaproteobacteria</taxon>
        <taxon>Moraxellales</taxon>
        <taxon>Moraxellaceae</taxon>
        <taxon>Psychrobacter</taxon>
    </lineage>
</organism>
<evidence type="ECO:0000313" key="4">
    <source>
        <dbReference type="Proteomes" id="UP000247746"/>
    </source>
</evidence>
<keyword evidence="2" id="KW-0560">Oxidoreductase</keyword>
<dbReference type="PANTHER" id="PTHR43477:SF1">
    <property type="entry name" value="DIHYDROANTICAPSIN 7-DEHYDROGENASE"/>
    <property type="match status" value="1"/>
</dbReference>
<keyword evidence="4" id="KW-1185">Reference proteome</keyword>
<dbReference type="Pfam" id="PF13561">
    <property type="entry name" value="adh_short_C2"/>
    <property type="match status" value="1"/>
</dbReference>
<dbReference type="GO" id="GO:0016491">
    <property type="term" value="F:oxidoreductase activity"/>
    <property type="evidence" value="ECO:0007669"/>
    <property type="project" value="UniProtKB-KW"/>
</dbReference>